<dbReference type="RefSeq" id="WP_116177198.1">
    <property type="nucleotide sequence ID" value="NZ_CP144375.1"/>
</dbReference>
<dbReference type="Proteomes" id="UP000256269">
    <property type="component" value="Unassembled WGS sequence"/>
</dbReference>
<dbReference type="OrthoDB" id="3504544at2"/>
<gene>
    <name evidence="1" type="ORF">BCF44_109318</name>
</gene>
<dbReference type="AlphaFoldDB" id="A0A3E0HG35"/>
<dbReference type="EMBL" id="QUNO01000009">
    <property type="protein sequence ID" value="REH43775.1"/>
    <property type="molecule type" value="Genomic_DNA"/>
</dbReference>
<evidence type="ECO:0000313" key="2">
    <source>
        <dbReference type="Proteomes" id="UP000256269"/>
    </source>
</evidence>
<name>A0A3E0HG35_9PSEU</name>
<accession>A0A3E0HG35</accession>
<organism evidence="1 2">
    <name type="scientific">Kutzneria buriramensis</name>
    <dbReference type="NCBI Taxonomy" id="1045776"/>
    <lineage>
        <taxon>Bacteria</taxon>
        <taxon>Bacillati</taxon>
        <taxon>Actinomycetota</taxon>
        <taxon>Actinomycetes</taxon>
        <taxon>Pseudonocardiales</taxon>
        <taxon>Pseudonocardiaceae</taxon>
        <taxon>Kutzneria</taxon>
    </lineage>
</organism>
<protein>
    <submittedName>
        <fullName evidence="1">Uncharacterized protein</fullName>
    </submittedName>
</protein>
<sequence>MAAEQSQSWRLTDDERRKAVSSAASFVASLIGPGAEFLVWGFEYFYNRRDLIFNGSGAPAQAFTAQATPVRLSALASNTSGGRLSINTPLTAAAQRAGLRTGDPVSVVLSGHQFTQSRSGLVVPTRIGDRVQVSVPNGTYSAAAFGSGRQALFTAKDPFQTVAGGNVLLTGRGGLDLSLTTRTPVPAKLTWTCSHCGQTATGNAFAHSLICPARPTSCNCDLCRRRRALPHRQPNPPPPGLWQRFLDFLDDL</sequence>
<reference evidence="1 2" key="1">
    <citation type="submission" date="2018-08" db="EMBL/GenBank/DDBJ databases">
        <title>Genomic Encyclopedia of Archaeal and Bacterial Type Strains, Phase II (KMG-II): from individual species to whole genera.</title>
        <authorList>
            <person name="Goeker M."/>
        </authorList>
    </citation>
    <scope>NUCLEOTIDE SEQUENCE [LARGE SCALE GENOMIC DNA]</scope>
    <source>
        <strain evidence="1 2">DSM 45791</strain>
    </source>
</reference>
<evidence type="ECO:0000313" key="1">
    <source>
        <dbReference type="EMBL" id="REH43775.1"/>
    </source>
</evidence>
<comment type="caution">
    <text evidence="1">The sequence shown here is derived from an EMBL/GenBank/DDBJ whole genome shotgun (WGS) entry which is preliminary data.</text>
</comment>
<keyword evidence="2" id="KW-1185">Reference proteome</keyword>
<proteinExistence type="predicted"/>